<reference evidence="2" key="1">
    <citation type="journal article" date="2023" name="Nat. Plants">
        <title>Single-cell RNA sequencing provides a high-resolution roadmap for understanding the multicellular compartmentation of specialized metabolism.</title>
        <authorList>
            <person name="Sun S."/>
            <person name="Shen X."/>
            <person name="Li Y."/>
            <person name="Li Y."/>
            <person name="Wang S."/>
            <person name="Li R."/>
            <person name="Zhang H."/>
            <person name="Shen G."/>
            <person name="Guo B."/>
            <person name="Wei J."/>
            <person name="Xu J."/>
            <person name="St-Pierre B."/>
            <person name="Chen S."/>
            <person name="Sun C."/>
        </authorList>
    </citation>
    <scope>NUCLEOTIDE SEQUENCE [LARGE SCALE GENOMIC DNA]</scope>
</reference>
<protein>
    <submittedName>
        <fullName evidence="1">Uncharacterized protein</fullName>
    </submittedName>
</protein>
<gene>
    <name evidence="1" type="ORF">M9H77_36663</name>
</gene>
<dbReference type="EMBL" id="CM044708">
    <property type="protein sequence ID" value="KAI5650658.1"/>
    <property type="molecule type" value="Genomic_DNA"/>
</dbReference>
<keyword evidence="2" id="KW-1185">Reference proteome</keyword>
<proteinExistence type="predicted"/>
<organism evidence="1 2">
    <name type="scientific">Catharanthus roseus</name>
    <name type="common">Madagascar periwinkle</name>
    <name type="synonym">Vinca rosea</name>
    <dbReference type="NCBI Taxonomy" id="4058"/>
    <lineage>
        <taxon>Eukaryota</taxon>
        <taxon>Viridiplantae</taxon>
        <taxon>Streptophyta</taxon>
        <taxon>Embryophyta</taxon>
        <taxon>Tracheophyta</taxon>
        <taxon>Spermatophyta</taxon>
        <taxon>Magnoliopsida</taxon>
        <taxon>eudicotyledons</taxon>
        <taxon>Gunneridae</taxon>
        <taxon>Pentapetalae</taxon>
        <taxon>asterids</taxon>
        <taxon>lamiids</taxon>
        <taxon>Gentianales</taxon>
        <taxon>Apocynaceae</taxon>
        <taxon>Rauvolfioideae</taxon>
        <taxon>Vinceae</taxon>
        <taxon>Catharanthinae</taxon>
        <taxon>Catharanthus</taxon>
    </lineage>
</organism>
<evidence type="ECO:0000313" key="1">
    <source>
        <dbReference type="EMBL" id="KAI5650658.1"/>
    </source>
</evidence>
<evidence type="ECO:0000313" key="2">
    <source>
        <dbReference type="Proteomes" id="UP001060085"/>
    </source>
</evidence>
<accession>A0ACB9ZST8</accession>
<comment type="caution">
    <text evidence="1">The sequence shown here is derived from an EMBL/GenBank/DDBJ whole genome shotgun (WGS) entry which is preliminary data.</text>
</comment>
<sequence>MECNKEEAIRAKEVAEKKMESKDFVNAKKVAQKAHKLDPDLKDISQMILVCDVHCAAQNKIYGNENDWYGILQVEPTADETAIKKQYRKLALLLHPDKNKLVGAADAFKFVGEAQKVLLDSGKRMIYDRKYKASGTGRYPVTNLNMQQGSRQPSSRGVHSWFQNPFPNGATQFMNQEHQQNNQQTQSGSDNLQATFWTACPFCSVRYQYYKEVLNKTLFCQSCKKSFLGCEMNAPNGTCGTKSNQPMHSQQRGSASHNHASGVRQSISKRSSSKPEKPLQEKIFTSEKVSKKKSKKRNKLVESSESSDSDSSTGEEEAMDIEEESHNVLGQNSGYQSEQNLRRSARSKQHISYDENLSSDDDLVTPSKRSKASEASGAAKVEGHMLHKQADLAPDMVEGGKEFKHKENSAKINLQNGLRVAENPYETMSVPENDEKNNTPKIYEYPDPDFSDFDKERTKECFAAGQIWACYDTLDAMPRFYAMIRKVQLPEFKLQITWLEPKPDDKDEINWIRAGLPVSCGKFRLGGSENCEDHGMFSHLACWEKGIRRNDYKIYPRKGETWAIFKDWNIDWHSDLQSKNSYEFDFVEVLSNYVENFGIQVAYLDKLKDFACLFCRTRKEGKDSVLIPAKQILKFSHKVLSFRMTGKEGKNVPAGSFELDPASLPSCQDGTDASENPDRVARQNHLNGSCSRLAEDIQGSKNESKESVTPTQLMEKKEKSEEKEPIVDKISLKDDASHIHLQNPGFKGNGTMGNVMEPIILSDESDKEESAEVTRERFSSLSQAGLDNHPKSSCNGSDGIAEEGVGLSSSASEHHETPDTIFYKFEVDKSMEKFAVGQIWAVYSDEDALPKYYGRVQKIDYSPGFQLHLTWLESCSTSKDVILWKEKDMLFCCGKFKLGKGITRLTVDVFSHQVRAHSVSQKHIYTIIPQTGEVWALYKDWSAEIKKSELENCQYHIVEVLTINKFEITVRFLEQVDGYKSIFKPQMQGQSAVTMVIPFAEQLRFSHKIPAFCLTEEKDGTLRGCLELDTAAMPTYYFR</sequence>
<dbReference type="Proteomes" id="UP001060085">
    <property type="component" value="Linkage Group LG08"/>
</dbReference>
<name>A0ACB9ZST8_CATRO</name>